<dbReference type="InterPro" id="IPR016142">
    <property type="entry name" value="Citrate_synth-like_lrg_a-sub"/>
</dbReference>
<dbReference type="PANTHER" id="PTHR11739:SF8">
    <property type="entry name" value="CITRATE SYNTHASE, MITOCHONDRIAL"/>
    <property type="match status" value="1"/>
</dbReference>
<gene>
    <name evidence="5" type="ORF">ACA1_183620</name>
</gene>
<dbReference type="InterPro" id="IPR036969">
    <property type="entry name" value="Citrate_synthase_sf"/>
</dbReference>
<comment type="similarity">
    <text evidence="1 4">Belongs to the citrate synthase family.</text>
</comment>
<dbReference type="GO" id="GO:0006101">
    <property type="term" value="P:citrate metabolic process"/>
    <property type="evidence" value="ECO:0007669"/>
    <property type="project" value="InterPro"/>
</dbReference>
<dbReference type="Pfam" id="PF00285">
    <property type="entry name" value="Citrate_synt"/>
    <property type="match status" value="1"/>
</dbReference>
<proteinExistence type="inferred from homology"/>
<evidence type="ECO:0000256" key="2">
    <source>
        <dbReference type="ARBA" id="ARBA00022679"/>
    </source>
</evidence>
<evidence type="ECO:0000256" key="4">
    <source>
        <dbReference type="RuleBase" id="RU000441"/>
    </source>
</evidence>
<dbReference type="GO" id="GO:0005975">
    <property type="term" value="P:carbohydrate metabolic process"/>
    <property type="evidence" value="ECO:0007669"/>
    <property type="project" value="TreeGrafter"/>
</dbReference>
<protein>
    <recommendedName>
        <fullName evidence="4">Citrate synthase</fullName>
    </recommendedName>
</protein>
<dbReference type="PANTHER" id="PTHR11739">
    <property type="entry name" value="CITRATE SYNTHASE"/>
    <property type="match status" value="1"/>
</dbReference>
<dbReference type="GO" id="GO:0005759">
    <property type="term" value="C:mitochondrial matrix"/>
    <property type="evidence" value="ECO:0007669"/>
    <property type="project" value="TreeGrafter"/>
</dbReference>
<dbReference type="InterPro" id="IPR002020">
    <property type="entry name" value="Citrate_synthase"/>
</dbReference>
<evidence type="ECO:0000313" key="5">
    <source>
        <dbReference type="EMBL" id="ELR21426.1"/>
    </source>
</evidence>
<dbReference type="PROSITE" id="PS00480">
    <property type="entry name" value="CITRATE_SYNTHASE"/>
    <property type="match status" value="1"/>
</dbReference>
<dbReference type="KEGG" id="acan:ACA1_183620"/>
<dbReference type="GO" id="GO:0046912">
    <property type="term" value="F:acyltransferase activity, acyl groups converted into alkyl on transfer"/>
    <property type="evidence" value="ECO:0007669"/>
    <property type="project" value="InterPro"/>
</dbReference>
<dbReference type="SMR" id="L8HAH1"/>
<feature type="active site" evidence="3">
    <location>
        <position position="372"/>
    </location>
</feature>
<dbReference type="EMBL" id="KB007904">
    <property type="protein sequence ID" value="ELR21426.1"/>
    <property type="molecule type" value="Genomic_DNA"/>
</dbReference>
<reference evidence="5 6" key="1">
    <citation type="journal article" date="2013" name="Genome Biol.">
        <title>Genome of Acanthamoeba castellanii highlights extensive lateral gene transfer and early evolution of tyrosine kinase signaling.</title>
        <authorList>
            <person name="Clarke M."/>
            <person name="Lohan A.J."/>
            <person name="Liu B."/>
            <person name="Lagkouvardos I."/>
            <person name="Roy S."/>
            <person name="Zafar N."/>
            <person name="Bertelli C."/>
            <person name="Schilde C."/>
            <person name="Kianianmomeni A."/>
            <person name="Burglin T.R."/>
            <person name="Frech C."/>
            <person name="Turcotte B."/>
            <person name="Kopec K.O."/>
            <person name="Synnott J.M."/>
            <person name="Choo C."/>
            <person name="Paponov I."/>
            <person name="Finkler A."/>
            <person name="Soon Heng Tan C."/>
            <person name="Hutchins A.P."/>
            <person name="Weinmeier T."/>
            <person name="Rattei T."/>
            <person name="Chu J.S."/>
            <person name="Gimenez G."/>
            <person name="Irimia M."/>
            <person name="Rigden D.J."/>
            <person name="Fitzpatrick D.A."/>
            <person name="Lorenzo-Morales J."/>
            <person name="Bateman A."/>
            <person name="Chiu C.H."/>
            <person name="Tang P."/>
            <person name="Hegemann P."/>
            <person name="Fromm H."/>
            <person name="Raoult D."/>
            <person name="Greub G."/>
            <person name="Miranda-Saavedra D."/>
            <person name="Chen N."/>
            <person name="Nash P."/>
            <person name="Ginger M.L."/>
            <person name="Horn M."/>
            <person name="Schaap P."/>
            <person name="Caler L."/>
            <person name="Loftus B."/>
        </authorList>
    </citation>
    <scope>NUCLEOTIDE SEQUENCE [LARGE SCALE GENOMIC DNA]</scope>
    <source>
        <strain evidence="5 6">Neff</strain>
    </source>
</reference>
<dbReference type="Gene3D" id="1.10.580.10">
    <property type="entry name" value="Citrate Synthase, domain 1"/>
    <property type="match status" value="1"/>
</dbReference>
<sequence>MRRATVIATKSAASPAAVAVQARALAQSQRLYATASLKDKFSEIVPKEQARVKKLKTEHGDLPLGQVTLSMLPDKTIWLLDSILTISPFCQAYGGMRGIKGLVTETSLLDPEEGIRFRGYSIPECQAKLPKAKDGKQPLPEALLWLLLTSEIPTEEQTQNLVHEISERSKKFPAHVSHILKNLPTTMHPMTQFTIGVNALQTESQFAKAYLEGVNKAKYWEYAYEDMLNLISFLPRTAAEIYRNVYHGGKLIPSDPKLDMGADYAHQLGFENKEFVDLMRLYLVLHSDHEGGNVSAHTTHLVGSALSDPYLSFSAGLNGLAGPLHGLANQEVLRFILKLREKFGGREVTDEELKKALWDLLNSGQVIPGFGHAVLRKTDPRFTAQAEFASEYLPNDPLVKLVKQLYAVVPPVLTEQGKTKNPWPNVDAHSGVLLQYYGLKEENYYTVLFGVSRALGVLPSLVLDRALGLPIERPKSVTTEWLEKEAKKHAAAAPKH</sequence>
<dbReference type="NCBIfam" id="NF007128">
    <property type="entry name" value="PRK09569.1"/>
    <property type="match status" value="1"/>
</dbReference>
<evidence type="ECO:0000313" key="6">
    <source>
        <dbReference type="Proteomes" id="UP000011083"/>
    </source>
</evidence>
<dbReference type="FunFam" id="1.10.580.10:FF:000001">
    <property type="entry name" value="Citrate synthase"/>
    <property type="match status" value="1"/>
</dbReference>
<organism evidence="5 6">
    <name type="scientific">Acanthamoeba castellanii (strain ATCC 30010 / Neff)</name>
    <dbReference type="NCBI Taxonomy" id="1257118"/>
    <lineage>
        <taxon>Eukaryota</taxon>
        <taxon>Amoebozoa</taxon>
        <taxon>Discosea</taxon>
        <taxon>Longamoebia</taxon>
        <taxon>Centramoebida</taxon>
        <taxon>Acanthamoebidae</taxon>
        <taxon>Acanthamoeba</taxon>
    </lineage>
</organism>
<dbReference type="InterPro" id="IPR016143">
    <property type="entry name" value="Citrate_synth-like_sm_a-sub"/>
</dbReference>
<dbReference type="AlphaFoldDB" id="L8HAH1"/>
<feature type="active site" evidence="3">
    <location>
        <position position="325"/>
    </location>
</feature>
<dbReference type="VEuPathDB" id="AmoebaDB:ACA1_183620"/>
<dbReference type="SUPFAM" id="SSF48256">
    <property type="entry name" value="Citrate synthase"/>
    <property type="match status" value="1"/>
</dbReference>
<evidence type="ECO:0000256" key="3">
    <source>
        <dbReference type="PIRSR" id="PIRSR610109-1"/>
    </source>
</evidence>
<dbReference type="STRING" id="1257118.L8HAH1"/>
<keyword evidence="2 4" id="KW-0808">Transferase</keyword>
<accession>L8HAH1</accession>
<name>L8HAH1_ACACF</name>
<dbReference type="InterPro" id="IPR010109">
    <property type="entry name" value="Citrate_synthase_euk"/>
</dbReference>
<dbReference type="GeneID" id="14922320"/>
<dbReference type="OrthoDB" id="8017587at2759"/>
<dbReference type="Proteomes" id="UP000011083">
    <property type="component" value="Unassembled WGS sequence"/>
</dbReference>
<keyword evidence="6" id="KW-1185">Reference proteome</keyword>
<dbReference type="InterPro" id="IPR019810">
    <property type="entry name" value="Citrate_synthase_AS"/>
</dbReference>
<dbReference type="NCBIfam" id="TIGR01793">
    <property type="entry name" value="cit_synth_euk"/>
    <property type="match status" value="1"/>
</dbReference>
<dbReference type="Gene3D" id="1.10.230.10">
    <property type="entry name" value="Cytochrome P450-Terp, domain 2"/>
    <property type="match status" value="1"/>
</dbReference>
<dbReference type="FunFam" id="1.10.230.10:FF:000001">
    <property type="entry name" value="Citrate synthase"/>
    <property type="match status" value="1"/>
</dbReference>
<dbReference type="RefSeq" id="XP_004345970.1">
    <property type="nucleotide sequence ID" value="XM_004345920.1"/>
</dbReference>
<feature type="active site" evidence="3">
    <location>
        <position position="427"/>
    </location>
</feature>
<evidence type="ECO:0000256" key="1">
    <source>
        <dbReference type="ARBA" id="ARBA00010566"/>
    </source>
</evidence>
<dbReference type="GO" id="GO:0006099">
    <property type="term" value="P:tricarboxylic acid cycle"/>
    <property type="evidence" value="ECO:0007669"/>
    <property type="project" value="InterPro"/>
</dbReference>
<dbReference type="OMA" id="VLEWLFK"/>
<dbReference type="PRINTS" id="PR00143">
    <property type="entry name" value="CITRTSNTHASE"/>
</dbReference>